<dbReference type="InterPro" id="IPR008972">
    <property type="entry name" value="Cupredoxin"/>
</dbReference>
<reference evidence="4" key="1">
    <citation type="submission" date="2024-06" db="EMBL/GenBank/DDBJ databases">
        <title>Draft Genome Sequences of Epichloe bromicola Strains Isolated from Elymus ciliaris.</title>
        <authorList>
            <consortium name="Epichloe bromicola genome sequencing consortium"/>
            <person name="Miura A."/>
            <person name="Imano S."/>
            <person name="Ashida A."/>
            <person name="Sato I."/>
            <person name="Chiba S."/>
            <person name="Tanaka A."/>
            <person name="Camagna M."/>
            <person name="Takemoto D."/>
        </authorList>
    </citation>
    <scope>NUCLEOTIDE SEQUENCE [LARGE SCALE GENOMIC DNA]</scope>
    <source>
        <strain evidence="4">DP</strain>
    </source>
</reference>
<evidence type="ECO:0000313" key="3">
    <source>
        <dbReference type="EMBL" id="GAB0138162.1"/>
    </source>
</evidence>
<dbReference type="Gene3D" id="2.60.40.420">
    <property type="entry name" value="Cupredoxins - blue copper proteins"/>
    <property type="match status" value="1"/>
</dbReference>
<name>A0ABQ0CXI2_9HYPO</name>
<dbReference type="SUPFAM" id="SSF49503">
    <property type="entry name" value="Cupredoxins"/>
    <property type="match status" value="1"/>
</dbReference>
<feature type="region of interest" description="Disordered" evidence="1">
    <location>
        <begin position="141"/>
        <end position="181"/>
    </location>
</feature>
<feature type="signal peptide" evidence="2">
    <location>
        <begin position="1"/>
        <end position="20"/>
    </location>
</feature>
<keyword evidence="2" id="KW-0732">Signal</keyword>
<evidence type="ECO:0000256" key="1">
    <source>
        <dbReference type="SAM" id="MobiDB-lite"/>
    </source>
</evidence>
<evidence type="ECO:0000313" key="4">
    <source>
        <dbReference type="Proteomes" id="UP001562357"/>
    </source>
</evidence>
<sequence length="207" mass="21272">MHFTDLTITALSLLAAQASAKTIRIAVGRDGLAFSPNSVTAEEGDVLEYHFYKQHSVAMGDFSSGCTPALQGGFFSGVMKTSGNGPNKNVFQVTVNSTEPMAMYCTVASHCQKGMVGVVNPTSTDSLDRYKTAARAAQANEAPDGMFGGEMVEGNDNTAGGSRTSPYRPTGTASGDRATRTGAASQMQASLGGVVGAVAVGFAALLI</sequence>
<dbReference type="CDD" id="cd00920">
    <property type="entry name" value="Cupredoxin"/>
    <property type="match status" value="1"/>
</dbReference>
<dbReference type="Proteomes" id="UP001562357">
    <property type="component" value="Unassembled WGS sequence"/>
</dbReference>
<feature type="compositionally biased region" description="Polar residues" evidence="1">
    <location>
        <begin position="155"/>
        <end position="173"/>
    </location>
</feature>
<protein>
    <recommendedName>
        <fullName evidence="5">Extracellular serine-rich protein</fullName>
    </recommendedName>
</protein>
<feature type="chain" id="PRO_5046930321" description="Extracellular serine-rich protein" evidence="2">
    <location>
        <begin position="21"/>
        <end position="207"/>
    </location>
</feature>
<proteinExistence type="predicted"/>
<dbReference type="PANTHER" id="PTHR34883">
    <property type="entry name" value="SERINE-RICH PROTEIN, PUTATIVE-RELATED-RELATED"/>
    <property type="match status" value="1"/>
</dbReference>
<gene>
    <name evidence="3" type="primary">g6406</name>
    <name evidence="3" type="ORF">EsDP_00006406</name>
</gene>
<evidence type="ECO:0008006" key="5">
    <source>
        <dbReference type="Google" id="ProtNLM"/>
    </source>
</evidence>
<dbReference type="InterPro" id="IPR052953">
    <property type="entry name" value="Ser-rich/MCO-related"/>
</dbReference>
<evidence type="ECO:0000256" key="2">
    <source>
        <dbReference type="SAM" id="SignalP"/>
    </source>
</evidence>
<organism evidence="3 4">
    <name type="scientific">Epichloe bromicola</name>
    <dbReference type="NCBI Taxonomy" id="79588"/>
    <lineage>
        <taxon>Eukaryota</taxon>
        <taxon>Fungi</taxon>
        <taxon>Dikarya</taxon>
        <taxon>Ascomycota</taxon>
        <taxon>Pezizomycotina</taxon>
        <taxon>Sordariomycetes</taxon>
        <taxon>Hypocreomycetidae</taxon>
        <taxon>Hypocreales</taxon>
        <taxon>Clavicipitaceae</taxon>
        <taxon>Epichloe</taxon>
    </lineage>
</organism>
<comment type="caution">
    <text evidence="3">The sequence shown here is derived from an EMBL/GenBank/DDBJ whole genome shotgun (WGS) entry which is preliminary data.</text>
</comment>
<accession>A0ABQ0CXI2</accession>
<keyword evidence="4" id="KW-1185">Reference proteome</keyword>
<dbReference type="EMBL" id="BAAFGZ010000367">
    <property type="protein sequence ID" value="GAB0138162.1"/>
    <property type="molecule type" value="Genomic_DNA"/>
</dbReference>
<dbReference type="PANTHER" id="PTHR34883:SF15">
    <property type="entry name" value="EXTRACELLULAR SERINE-RICH PROTEIN"/>
    <property type="match status" value="1"/>
</dbReference>